<dbReference type="GeneID" id="70289408"/>
<reference evidence="1" key="1">
    <citation type="journal article" date="2021" name="IMA Fungus">
        <title>Genomic characterization of three marine fungi, including Emericellopsis atlantica sp. nov. with signatures of a generalist lifestyle and marine biomass degradation.</title>
        <authorList>
            <person name="Hagestad O.C."/>
            <person name="Hou L."/>
            <person name="Andersen J.H."/>
            <person name="Hansen E.H."/>
            <person name="Altermark B."/>
            <person name="Li C."/>
            <person name="Kuhnert E."/>
            <person name="Cox R.J."/>
            <person name="Crous P.W."/>
            <person name="Spatafora J.W."/>
            <person name="Lail K."/>
            <person name="Amirebrahimi M."/>
            <person name="Lipzen A."/>
            <person name="Pangilinan J."/>
            <person name="Andreopoulos W."/>
            <person name="Hayes R.D."/>
            <person name="Ng V."/>
            <person name="Grigoriev I.V."/>
            <person name="Jackson S.A."/>
            <person name="Sutton T.D.S."/>
            <person name="Dobson A.D.W."/>
            <person name="Rama T."/>
        </authorList>
    </citation>
    <scope>NUCLEOTIDE SEQUENCE</scope>
    <source>
        <strain evidence="1">TS7</strain>
    </source>
</reference>
<proteinExistence type="predicted"/>
<comment type="caution">
    <text evidence="1">The sequence shown here is derived from an EMBL/GenBank/DDBJ whole genome shotgun (WGS) entry which is preliminary data.</text>
</comment>
<dbReference type="RefSeq" id="XP_046115732.1">
    <property type="nucleotide sequence ID" value="XM_046258505.1"/>
</dbReference>
<keyword evidence="2" id="KW-1185">Reference proteome</keyword>
<organism evidence="1 2">
    <name type="scientific">Emericellopsis atlantica</name>
    <dbReference type="NCBI Taxonomy" id="2614577"/>
    <lineage>
        <taxon>Eukaryota</taxon>
        <taxon>Fungi</taxon>
        <taxon>Dikarya</taxon>
        <taxon>Ascomycota</taxon>
        <taxon>Pezizomycotina</taxon>
        <taxon>Sordariomycetes</taxon>
        <taxon>Hypocreomycetidae</taxon>
        <taxon>Hypocreales</taxon>
        <taxon>Bionectriaceae</taxon>
        <taxon>Emericellopsis</taxon>
    </lineage>
</organism>
<dbReference type="AlphaFoldDB" id="A0A9P7ZHX5"/>
<name>A0A9P7ZHX5_9HYPO</name>
<gene>
    <name evidence="1" type="ORF">F5Z01DRAFT_251779</name>
</gene>
<sequence>MATQEPKLHTQFPESTETALCVLPPGELCPPAELLQWLDDSKRGTWSPPVDIMYPFVRLADLEQAVVRVMAVISDQYRDKCMDVELDAPDVPRHHSPTTLHHRDLAQSAALRQNNQTSSPLFSLAQAAHKQDDAFLSVLARLRLPTPLSWTLLRIVVLMQDDTTALHIGQGGRMQIWGYIHLDSSSTMRPRKLQRTVRLFKRDMIGEARTTLN</sequence>
<dbReference type="EMBL" id="MU251265">
    <property type="protein sequence ID" value="KAG9251808.1"/>
    <property type="molecule type" value="Genomic_DNA"/>
</dbReference>
<evidence type="ECO:0000313" key="2">
    <source>
        <dbReference type="Proteomes" id="UP000887229"/>
    </source>
</evidence>
<accession>A0A9P7ZHX5</accession>
<evidence type="ECO:0000313" key="1">
    <source>
        <dbReference type="EMBL" id="KAG9251808.1"/>
    </source>
</evidence>
<dbReference type="Proteomes" id="UP000887229">
    <property type="component" value="Unassembled WGS sequence"/>
</dbReference>
<protein>
    <submittedName>
        <fullName evidence="1">Uncharacterized protein</fullName>
    </submittedName>
</protein>